<protein>
    <submittedName>
        <fullName evidence="1">Uncharacterized protein</fullName>
    </submittedName>
</protein>
<dbReference type="Proteomes" id="UP000192343">
    <property type="component" value="Unassembled WGS sequence"/>
</dbReference>
<accession>A0A1Y1RX27</accession>
<sequence>MSKRVTLSIPDALYRKLEEWRDSFNLSRVFQDALAEMIRRKESLMERFHDDLPQIIARLRQEKREAEGSWEKLGHDRGLLWARSAHWLDLKKTLSCDAHTLLGDTSPFSDAFRKSLEEETAGIDKEDRADFTGTFAAGWLSGVREFWTMVEDKL</sequence>
<keyword evidence="2" id="KW-1185">Reference proteome</keyword>
<organism evidence="1 2">
    <name type="scientific">Marispirochaeta aestuarii</name>
    <dbReference type="NCBI Taxonomy" id="1963862"/>
    <lineage>
        <taxon>Bacteria</taxon>
        <taxon>Pseudomonadati</taxon>
        <taxon>Spirochaetota</taxon>
        <taxon>Spirochaetia</taxon>
        <taxon>Spirochaetales</taxon>
        <taxon>Spirochaetaceae</taxon>
        <taxon>Marispirochaeta</taxon>
    </lineage>
</organism>
<dbReference type="OrthoDB" id="457141at2"/>
<gene>
    <name evidence="1" type="ORF">B4O97_10910</name>
</gene>
<evidence type="ECO:0000313" key="2">
    <source>
        <dbReference type="Proteomes" id="UP000192343"/>
    </source>
</evidence>
<reference evidence="1 2" key="1">
    <citation type="submission" date="2017-03" db="EMBL/GenBank/DDBJ databases">
        <title>Draft Genome sequence of Marispirochaeta sp. strain JC444.</title>
        <authorList>
            <person name="Shivani Y."/>
            <person name="Subhash Y."/>
            <person name="Sasikala C."/>
            <person name="Ramana C."/>
        </authorList>
    </citation>
    <scope>NUCLEOTIDE SEQUENCE [LARGE SCALE GENOMIC DNA]</scope>
    <source>
        <strain evidence="1 2">JC444</strain>
    </source>
</reference>
<dbReference type="STRING" id="1963862.B4O97_10910"/>
<dbReference type="RefSeq" id="WP_083050788.1">
    <property type="nucleotide sequence ID" value="NZ_MWQY01000011.1"/>
</dbReference>
<dbReference type="EMBL" id="MWQY01000011">
    <property type="protein sequence ID" value="ORC34840.1"/>
    <property type="molecule type" value="Genomic_DNA"/>
</dbReference>
<evidence type="ECO:0000313" key="1">
    <source>
        <dbReference type="EMBL" id="ORC34840.1"/>
    </source>
</evidence>
<dbReference type="AlphaFoldDB" id="A0A1Y1RX27"/>
<name>A0A1Y1RX27_9SPIO</name>
<comment type="caution">
    <text evidence="1">The sequence shown here is derived from an EMBL/GenBank/DDBJ whole genome shotgun (WGS) entry which is preliminary data.</text>
</comment>
<proteinExistence type="predicted"/>